<evidence type="ECO:0008006" key="2">
    <source>
        <dbReference type="Google" id="ProtNLM"/>
    </source>
</evidence>
<protein>
    <recommendedName>
        <fullName evidence="2">Ubiquitin</fullName>
    </recommendedName>
</protein>
<sequence length="82" mass="9075">MVSVIFKGPLVSYFGSDKVILNKSYSNINELINEIDKNGMITIKGKIKSGYIILVNGKDYRLFNGIISDQDTVEIIPINHGG</sequence>
<dbReference type="GeneID" id="92354237"/>
<accession>A0AAT9GR61</accession>
<reference evidence="1" key="1">
    <citation type="submission" date="2024-03" db="EMBL/GenBank/DDBJ databases">
        <title>Complete genome sequence of Sulfurisphaera javensis strain KD-1.</title>
        <authorList>
            <person name="Sakai H."/>
            <person name="Nur N."/>
            <person name="Suwanto A."/>
            <person name="Kurosawa N."/>
        </authorList>
    </citation>
    <scope>NUCLEOTIDE SEQUENCE</scope>
    <source>
        <strain evidence="1">KD-1</strain>
    </source>
</reference>
<dbReference type="InterPro" id="IPR016155">
    <property type="entry name" value="Mopterin_synth/thiamin_S_b"/>
</dbReference>
<dbReference type="InterPro" id="IPR003749">
    <property type="entry name" value="ThiS/MoaD-like"/>
</dbReference>
<dbReference type="AlphaFoldDB" id="A0AAT9GR61"/>
<dbReference type="CDD" id="cd17040">
    <property type="entry name" value="Ubl_MoaD_like"/>
    <property type="match status" value="1"/>
</dbReference>
<dbReference type="EMBL" id="AP031322">
    <property type="protein sequence ID" value="BFH73353.1"/>
    <property type="molecule type" value="Genomic_DNA"/>
</dbReference>
<dbReference type="SUPFAM" id="SSF54285">
    <property type="entry name" value="MoaD/ThiS"/>
    <property type="match status" value="1"/>
</dbReference>
<dbReference type="KEGG" id="sjv:SJAV_12970"/>
<dbReference type="Pfam" id="PF02597">
    <property type="entry name" value="ThiS"/>
    <property type="match status" value="1"/>
</dbReference>
<gene>
    <name evidence="1" type="ORF">SJAV_12970</name>
</gene>
<dbReference type="RefSeq" id="WP_369611497.1">
    <property type="nucleotide sequence ID" value="NZ_AP031322.1"/>
</dbReference>
<dbReference type="InterPro" id="IPR012675">
    <property type="entry name" value="Beta-grasp_dom_sf"/>
</dbReference>
<organism evidence="1">
    <name type="scientific">Sulfurisphaera javensis</name>
    <dbReference type="NCBI Taxonomy" id="2049879"/>
    <lineage>
        <taxon>Archaea</taxon>
        <taxon>Thermoproteota</taxon>
        <taxon>Thermoprotei</taxon>
        <taxon>Sulfolobales</taxon>
        <taxon>Sulfolobaceae</taxon>
        <taxon>Sulfurisphaera</taxon>
    </lineage>
</organism>
<proteinExistence type="predicted"/>
<name>A0AAT9GR61_9CREN</name>
<dbReference type="Gene3D" id="3.10.20.30">
    <property type="match status" value="1"/>
</dbReference>
<evidence type="ECO:0000313" key="1">
    <source>
        <dbReference type="EMBL" id="BFH73353.1"/>
    </source>
</evidence>